<evidence type="ECO:0000313" key="2">
    <source>
        <dbReference type="Proteomes" id="UP000228886"/>
    </source>
</evidence>
<evidence type="ECO:0000313" key="1">
    <source>
        <dbReference type="EMBL" id="PIV63598.1"/>
    </source>
</evidence>
<dbReference type="AlphaFoldDB" id="A0A2M7E7D0"/>
<dbReference type="Gene3D" id="3.10.450.620">
    <property type="entry name" value="JHP933, nucleotidyltransferase-like core domain"/>
    <property type="match status" value="1"/>
</dbReference>
<dbReference type="Proteomes" id="UP000228886">
    <property type="component" value="Unassembled WGS sequence"/>
</dbReference>
<comment type="caution">
    <text evidence="1">The sequence shown here is derived from an EMBL/GenBank/DDBJ whole genome shotgun (WGS) entry which is preliminary data.</text>
</comment>
<protein>
    <recommendedName>
        <fullName evidence="3">Nucleotidyl transferase AbiEii/AbiGii toxin family protein</fullName>
    </recommendedName>
</protein>
<sequence>MLTRKQIETLAKRFGVGLSVQERDYIQYVFLYLLFKNSQDFYFKGGTCLKVVYGLPRYSEDLDFNSNLAGEDIYKRLKRAADELKTFGIEGIMKEEKFLRFGFTFDLSFGGIRYNGRDRTKNKIRVDVSMRKEKVKREEKIIYPRDLYPDIPTFSLTCLSLEDIFTEKLRALLVRNKPRDLWDVWFLLERKKKLDIELINKKLSLYNLKFNRERLRESIEKLEGVWEKDLSALLAPGQLPRFKMVKEKIISYC</sequence>
<name>A0A2M7E7D0_9BACT</name>
<reference evidence="2" key="1">
    <citation type="submission" date="2017-09" db="EMBL/GenBank/DDBJ databases">
        <title>Depth-based differentiation of microbial function through sediment-hosted aquifers and enrichment of novel symbionts in the deep terrestrial subsurface.</title>
        <authorList>
            <person name="Probst A.J."/>
            <person name="Ladd B."/>
            <person name="Jarett J.K."/>
            <person name="Geller-Mcgrath D.E."/>
            <person name="Sieber C.M.K."/>
            <person name="Emerson J.B."/>
            <person name="Anantharaman K."/>
            <person name="Thomas B.C."/>
            <person name="Malmstrom R."/>
            <person name="Stieglmeier M."/>
            <person name="Klingl A."/>
            <person name="Woyke T."/>
            <person name="Ryan C.M."/>
            <person name="Banfield J.F."/>
        </authorList>
    </citation>
    <scope>NUCLEOTIDE SEQUENCE [LARGE SCALE GENOMIC DNA]</scope>
</reference>
<gene>
    <name evidence="1" type="ORF">COS11_06605</name>
</gene>
<dbReference type="InterPro" id="IPR014942">
    <property type="entry name" value="AbiEii"/>
</dbReference>
<dbReference type="Pfam" id="PF08843">
    <property type="entry name" value="AbiEii"/>
    <property type="match status" value="1"/>
</dbReference>
<organism evidence="1 2">
    <name type="scientific">bacterium (Candidatus Ratteibacteria) CG01_land_8_20_14_3_00_40_19</name>
    <dbReference type="NCBI Taxonomy" id="2014290"/>
    <lineage>
        <taxon>Bacteria</taxon>
        <taxon>Candidatus Ratteibacteria</taxon>
    </lineage>
</organism>
<proteinExistence type="predicted"/>
<accession>A0A2M7E7D0</accession>
<dbReference type="EMBL" id="PETL01000316">
    <property type="protein sequence ID" value="PIV63598.1"/>
    <property type="molecule type" value="Genomic_DNA"/>
</dbReference>
<evidence type="ECO:0008006" key="3">
    <source>
        <dbReference type="Google" id="ProtNLM"/>
    </source>
</evidence>